<organism evidence="2 3">
    <name type="scientific">Galerina marginata (strain CBS 339.88)</name>
    <dbReference type="NCBI Taxonomy" id="685588"/>
    <lineage>
        <taxon>Eukaryota</taxon>
        <taxon>Fungi</taxon>
        <taxon>Dikarya</taxon>
        <taxon>Basidiomycota</taxon>
        <taxon>Agaricomycotina</taxon>
        <taxon>Agaricomycetes</taxon>
        <taxon>Agaricomycetidae</taxon>
        <taxon>Agaricales</taxon>
        <taxon>Agaricineae</taxon>
        <taxon>Strophariaceae</taxon>
        <taxon>Galerina</taxon>
    </lineage>
</organism>
<reference evidence="3" key="1">
    <citation type="journal article" date="2014" name="Proc. Natl. Acad. Sci. U.S.A.">
        <title>Extensive sampling of basidiomycete genomes demonstrates inadequacy of the white-rot/brown-rot paradigm for wood decay fungi.</title>
        <authorList>
            <person name="Riley R."/>
            <person name="Salamov A.A."/>
            <person name="Brown D.W."/>
            <person name="Nagy L.G."/>
            <person name="Floudas D."/>
            <person name="Held B.W."/>
            <person name="Levasseur A."/>
            <person name="Lombard V."/>
            <person name="Morin E."/>
            <person name="Otillar R."/>
            <person name="Lindquist E.A."/>
            <person name="Sun H."/>
            <person name="LaButti K.M."/>
            <person name="Schmutz J."/>
            <person name="Jabbour D."/>
            <person name="Luo H."/>
            <person name="Baker S.E."/>
            <person name="Pisabarro A.G."/>
            <person name="Walton J.D."/>
            <person name="Blanchette R.A."/>
            <person name="Henrissat B."/>
            <person name="Martin F."/>
            <person name="Cullen D."/>
            <person name="Hibbett D.S."/>
            <person name="Grigoriev I.V."/>
        </authorList>
    </citation>
    <scope>NUCLEOTIDE SEQUENCE [LARGE SCALE GENOMIC DNA]</scope>
    <source>
        <strain evidence="3">CBS 339.88</strain>
    </source>
</reference>
<dbReference type="HOGENOM" id="CLU_2446621_0_0_1"/>
<accession>A0A067SC52</accession>
<gene>
    <name evidence="2" type="ORF">GALMADRAFT_272437</name>
</gene>
<evidence type="ECO:0000313" key="2">
    <source>
        <dbReference type="EMBL" id="KDR68485.1"/>
    </source>
</evidence>
<proteinExistence type="predicted"/>
<sequence length="90" mass="10111">MEVCLNPDVVYLAVTGAIYGLHPFRLLNIVHKIIGYSKTIPSHERINSSFIFPALIQSNAHSRACSRPSCQTRKVGPRRSFKTPTFAQRV</sequence>
<feature type="region of interest" description="Disordered" evidence="1">
    <location>
        <begin position="67"/>
        <end position="90"/>
    </location>
</feature>
<dbReference type="AlphaFoldDB" id="A0A067SC52"/>
<dbReference type="Proteomes" id="UP000027222">
    <property type="component" value="Unassembled WGS sequence"/>
</dbReference>
<name>A0A067SC52_GALM3</name>
<keyword evidence="3" id="KW-1185">Reference proteome</keyword>
<evidence type="ECO:0000313" key="3">
    <source>
        <dbReference type="Proteomes" id="UP000027222"/>
    </source>
</evidence>
<feature type="non-terminal residue" evidence="2">
    <location>
        <position position="90"/>
    </location>
</feature>
<protein>
    <submittedName>
        <fullName evidence="2">Uncharacterized protein</fullName>
    </submittedName>
</protein>
<dbReference type="EMBL" id="KL142407">
    <property type="protein sequence ID" value="KDR68485.1"/>
    <property type="molecule type" value="Genomic_DNA"/>
</dbReference>
<evidence type="ECO:0000256" key="1">
    <source>
        <dbReference type="SAM" id="MobiDB-lite"/>
    </source>
</evidence>